<dbReference type="SUPFAM" id="SSF88659">
    <property type="entry name" value="Sigma3 and sigma4 domains of RNA polymerase sigma factors"/>
    <property type="match status" value="1"/>
</dbReference>
<dbReference type="InterPro" id="IPR013324">
    <property type="entry name" value="RNA_pol_sigma_r3/r4-like"/>
</dbReference>
<dbReference type="Proteomes" id="UP000018951">
    <property type="component" value="Unassembled WGS sequence"/>
</dbReference>
<dbReference type="EMBL" id="AXCJ01000008">
    <property type="protein sequence ID" value="ETO91242.1"/>
    <property type="molecule type" value="Genomic_DNA"/>
</dbReference>
<accession>W2V0S8</accession>
<evidence type="ECO:0000313" key="8">
    <source>
        <dbReference type="Proteomes" id="UP000018951"/>
    </source>
</evidence>
<name>W2V0S8_9RICK</name>
<dbReference type="InterPro" id="IPR007630">
    <property type="entry name" value="RNA_pol_sigma70_r4"/>
</dbReference>
<dbReference type="STRING" id="1401685.P857_735"/>
<dbReference type="InterPro" id="IPR013325">
    <property type="entry name" value="RNA_pol_sigma_r2"/>
</dbReference>
<comment type="similarity">
    <text evidence="1">Belongs to the sigma-70 factor family.</text>
</comment>
<dbReference type="InterPro" id="IPR007627">
    <property type="entry name" value="RNA_pol_sigma70_r2"/>
</dbReference>
<keyword evidence="8" id="KW-1185">Reference proteome</keyword>
<dbReference type="NCBIfam" id="TIGR02937">
    <property type="entry name" value="sigma70-ECF"/>
    <property type="match status" value="1"/>
</dbReference>
<dbReference type="InterPro" id="IPR000943">
    <property type="entry name" value="RNA_pol_sigma70"/>
</dbReference>
<dbReference type="Pfam" id="PF04542">
    <property type="entry name" value="Sigma70_r2"/>
    <property type="match status" value="1"/>
</dbReference>
<dbReference type="PRINTS" id="PR00046">
    <property type="entry name" value="SIGMA70FCT"/>
</dbReference>
<organism evidence="7 8">
    <name type="scientific">Candidatus Xenolissoclinum pacificiensis L6</name>
    <dbReference type="NCBI Taxonomy" id="1401685"/>
    <lineage>
        <taxon>Bacteria</taxon>
        <taxon>Pseudomonadati</taxon>
        <taxon>Pseudomonadota</taxon>
        <taxon>Alphaproteobacteria</taxon>
        <taxon>Rickettsiales</taxon>
        <taxon>Anaplasmataceae</taxon>
        <taxon>Candidatus Xenolissoclinum</taxon>
    </lineage>
</organism>
<gene>
    <name evidence="7" type="primary">rpoH</name>
    <name evidence="7" type="ORF">P857_735</name>
</gene>
<dbReference type="SUPFAM" id="SSF88946">
    <property type="entry name" value="Sigma2 domain of RNA polymerase sigma factors"/>
    <property type="match status" value="1"/>
</dbReference>
<dbReference type="PROSITE" id="PS00715">
    <property type="entry name" value="SIGMA70_1"/>
    <property type="match status" value="1"/>
</dbReference>
<evidence type="ECO:0000259" key="6">
    <source>
        <dbReference type="PROSITE" id="PS00715"/>
    </source>
</evidence>
<feature type="domain" description="RNA polymerase sigma-70" evidence="6">
    <location>
        <begin position="75"/>
        <end position="88"/>
    </location>
</feature>
<evidence type="ECO:0000256" key="3">
    <source>
        <dbReference type="ARBA" id="ARBA00023082"/>
    </source>
</evidence>
<dbReference type="NCBIfam" id="NF005143">
    <property type="entry name" value="PRK06596.1"/>
    <property type="match status" value="1"/>
</dbReference>
<dbReference type="Gene3D" id="1.20.120.1810">
    <property type="match status" value="1"/>
</dbReference>
<dbReference type="GO" id="GO:0016987">
    <property type="term" value="F:sigma factor activity"/>
    <property type="evidence" value="ECO:0007669"/>
    <property type="project" value="UniProtKB-KW"/>
</dbReference>
<dbReference type="PIRSF" id="PIRSF000770">
    <property type="entry name" value="RNA_pol_sigma-SigE/K"/>
    <property type="match status" value="1"/>
</dbReference>
<dbReference type="Gene3D" id="1.20.140.160">
    <property type="match status" value="1"/>
</dbReference>
<sequence length="290" mass="33933">MGAIDSLSAEKQEVKRYLDTIKGIPFLTYEEERALLYRLHDGKDVNAAHKLVSSHLKLVVKIVYQFGNYGVNMMDMISEGNIGLMKAVKNFKLFFTCRLATYARHWIKSSINEYIMRTYSLMRIGTSRAHRRLFFNLRKLKNRINALESSGSELEVLDKIADQLSLPAEEVYFMDQIMKNGSYYSLNAKVNDESEVEVQDMLQSEEPIHDLQLMEDQEKSMKMSWLKDAIGSLDSRHREIIESRYLLEKKMKLSELAEKFAISRERVRQIEASALKKIRVFFMRKYETIK</sequence>
<keyword evidence="2" id="KW-0805">Transcription regulation</keyword>
<dbReference type="PATRIC" id="fig|1401685.3.peg.871"/>
<keyword evidence="5" id="KW-0804">Transcription</keyword>
<dbReference type="GO" id="GO:0006352">
    <property type="term" value="P:DNA-templated transcription initiation"/>
    <property type="evidence" value="ECO:0007669"/>
    <property type="project" value="InterPro"/>
</dbReference>
<keyword evidence="3" id="KW-0731">Sigma factor</keyword>
<dbReference type="CDD" id="cd06171">
    <property type="entry name" value="Sigma70_r4"/>
    <property type="match status" value="1"/>
</dbReference>
<evidence type="ECO:0000256" key="5">
    <source>
        <dbReference type="ARBA" id="ARBA00023163"/>
    </source>
</evidence>
<evidence type="ECO:0000256" key="2">
    <source>
        <dbReference type="ARBA" id="ARBA00023015"/>
    </source>
</evidence>
<keyword evidence="4" id="KW-0238">DNA-binding</keyword>
<proteinExistence type="inferred from homology"/>
<comment type="caution">
    <text evidence="7">The sequence shown here is derived from an EMBL/GenBank/DDBJ whole genome shotgun (WGS) entry which is preliminary data.</text>
</comment>
<evidence type="ECO:0000256" key="1">
    <source>
        <dbReference type="ARBA" id="ARBA00007788"/>
    </source>
</evidence>
<dbReference type="InterPro" id="IPR014284">
    <property type="entry name" value="RNA_pol_sigma-70_dom"/>
</dbReference>
<evidence type="ECO:0000313" key="7">
    <source>
        <dbReference type="EMBL" id="ETO91242.1"/>
    </source>
</evidence>
<dbReference type="InterPro" id="IPR050813">
    <property type="entry name" value="Sigma-70_Factor"/>
</dbReference>
<evidence type="ECO:0000256" key="4">
    <source>
        <dbReference type="ARBA" id="ARBA00023125"/>
    </source>
</evidence>
<protein>
    <submittedName>
        <fullName evidence="7">RNA polymerase sigma-32 factor</fullName>
    </submittedName>
</protein>
<dbReference type="PANTHER" id="PTHR30376:SF3">
    <property type="entry name" value="RNA POLYMERASE SIGMA FACTOR RPOH"/>
    <property type="match status" value="1"/>
</dbReference>
<reference evidence="7 8" key="1">
    <citation type="journal article" date="2013" name="PLoS ONE">
        <title>Bacterial endosymbiosis in a chordate host: long-term co-evolution and conservation of secondary metabolism.</title>
        <authorList>
            <person name="Kwan J.C."/>
            <person name="Schmidt E.W."/>
        </authorList>
    </citation>
    <scope>NUCLEOTIDE SEQUENCE [LARGE SCALE GENOMIC DNA]</scope>
    <source>
        <strain evidence="8">L6</strain>
    </source>
</reference>
<dbReference type="AlphaFoldDB" id="W2V0S8"/>
<dbReference type="Pfam" id="PF04545">
    <property type="entry name" value="Sigma70_r4"/>
    <property type="match status" value="1"/>
</dbReference>
<dbReference type="PANTHER" id="PTHR30376">
    <property type="entry name" value="SIGMA FACTOR RPOH HEAT SHOCK RELATED"/>
    <property type="match status" value="1"/>
</dbReference>
<dbReference type="GO" id="GO:0003677">
    <property type="term" value="F:DNA binding"/>
    <property type="evidence" value="ECO:0007669"/>
    <property type="project" value="UniProtKB-KW"/>
</dbReference>